<evidence type="ECO:0000259" key="11">
    <source>
        <dbReference type="PROSITE" id="PS51898"/>
    </source>
</evidence>
<evidence type="ECO:0000256" key="6">
    <source>
        <dbReference type="ARBA" id="ARBA00022908"/>
    </source>
</evidence>
<keyword evidence="7 10" id="KW-0238">DNA-binding</keyword>
<feature type="active site" description="O-(3'-phospho-DNA)-tyrosine intermediate" evidence="10">
    <location>
        <position position="275"/>
    </location>
</feature>
<keyword evidence="4 10" id="KW-0132">Cell division</keyword>
<dbReference type="CDD" id="cd00798">
    <property type="entry name" value="INT_XerDC_C"/>
    <property type="match status" value="1"/>
</dbReference>
<dbReference type="HAMAP" id="MF_01808">
    <property type="entry name" value="Recomb_XerC_XerD"/>
    <property type="match status" value="1"/>
</dbReference>
<evidence type="ECO:0000256" key="10">
    <source>
        <dbReference type="HAMAP-Rule" id="MF_01808"/>
    </source>
</evidence>
<sequence>MGLGLSRFASYLTETKHASKSTVSSYERDLRKLEKYLLEHGVNGPENVTATNLNSYILYLEKQGLSTATVSRNVASMKAFFHYEYGRREIEKDPTEQIKAPHIEKKYPEILSVEEVVRLLEQPSVRVPKGLRDKAMLELLYATGMRVTELISLELGDLNVNLGFLTCRESGKERVLPFGKKAGEAVETYLENGRDALLKGKKSKYLFVNCSGDCMSRQGFWKLIKLYAKKAGIRSDITPHTLRHSFAAHLVQNGADLKTVQEILGHSDIATTQVYREMNVERLQNVYKQAHPRG</sequence>
<dbReference type="PANTHER" id="PTHR30349">
    <property type="entry name" value="PHAGE INTEGRASE-RELATED"/>
    <property type="match status" value="1"/>
</dbReference>
<dbReference type="InterPro" id="IPR044068">
    <property type="entry name" value="CB"/>
</dbReference>
<dbReference type="PROSITE" id="PS51900">
    <property type="entry name" value="CB"/>
    <property type="match status" value="1"/>
</dbReference>
<dbReference type="Pfam" id="PF00589">
    <property type="entry name" value="Phage_integrase"/>
    <property type="match status" value="1"/>
</dbReference>
<dbReference type="SUPFAM" id="SSF56349">
    <property type="entry name" value="DNA breaking-rejoining enzymes"/>
    <property type="match status" value="1"/>
</dbReference>
<evidence type="ECO:0000256" key="4">
    <source>
        <dbReference type="ARBA" id="ARBA00022618"/>
    </source>
</evidence>
<dbReference type="GO" id="GO:0051301">
    <property type="term" value="P:cell division"/>
    <property type="evidence" value="ECO:0007669"/>
    <property type="project" value="UniProtKB-KW"/>
</dbReference>
<dbReference type="GO" id="GO:0009037">
    <property type="term" value="F:tyrosine-based site-specific recombinase activity"/>
    <property type="evidence" value="ECO:0007669"/>
    <property type="project" value="UniProtKB-UniRule"/>
</dbReference>
<dbReference type="Gene3D" id="1.10.150.130">
    <property type="match status" value="1"/>
</dbReference>
<accession>A0A9D1ADM8</accession>
<gene>
    <name evidence="13" type="primary">xerD</name>
    <name evidence="10" type="synonym">xerC</name>
    <name evidence="13" type="ORF">IAB31_12365</name>
</gene>
<dbReference type="InterPro" id="IPR050090">
    <property type="entry name" value="Tyrosine_recombinase_XerCD"/>
</dbReference>
<dbReference type="GO" id="GO:0006313">
    <property type="term" value="P:DNA transposition"/>
    <property type="evidence" value="ECO:0007669"/>
    <property type="project" value="UniProtKB-UniRule"/>
</dbReference>
<feature type="active site" evidence="10">
    <location>
        <position position="146"/>
    </location>
</feature>
<protein>
    <recommendedName>
        <fullName evidence="10">Tyrosine recombinase XerC</fullName>
    </recommendedName>
</protein>
<dbReference type="NCBIfam" id="NF001399">
    <property type="entry name" value="PRK00283.1"/>
    <property type="match status" value="1"/>
</dbReference>
<dbReference type="EMBL" id="DVGK01000142">
    <property type="protein sequence ID" value="HIR14705.1"/>
    <property type="molecule type" value="Genomic_DNA"/>
</dbReference>
<keyword evidence="9 10" id="KW-0131">Cell cycle</keyword>
<feature type="active site" evidence="10">
    <location>
        <position position="266"/>
    </location>
</feature>
<dbReference type="NCBIfam" id="TIGR02225">
    <property type="entry name" value="recomb_XerD"/>
    <property type="match status" value="1"/>
</dbReference>
<reference evidence="13" key="2">
    <citation type="journal article" date="2021" name="PeerJ">
        <title>Extensive microbial diversity within the chicken gut microbiome revealed by metagenomics and culture.</title>
        <authorList>
            <person name="Gilroy R."/>
            <person name="Ravi A."/>
            <person name="Getino M."/>
            <person name="Pursley I."/>
            <person name="Horton D.L."/>
            <person name="Alikhan N.F."/>
            <person name="Baker D."/>
            <person name="Gharbi K."/>
            <person name="Hall N."/>
            <person name="Watson M."/>
            <person name="Adriaenssens E.M."/>
            <person name="Foster-Nyarko E."/>
            <person name="Jarju S."/>
            <person name="Secka A."/>
            <person name="Antonio M."/>
            <person name="Oren A."/>
            <person name="Chaudhuri R.R."/>
            <person name="La Ragione R."/>
            <person name="Hildebrand F."/>
            <person name="Pallen M.J."/>
        </authorList>
    </citation>
    <scope>NUCLEOTIDE SEQUENCE</scope>
    <source>
        <strain evidence="13">ChiSjej4B22-8148</strain>
    </source>
</reference>
<reference evidence="13" key="1">
    <citation type="submission" date="2020-10" db="EMBL/GenBank/DDBJ databases">
        <authorList>
            <person name="Gilroy R."/>
        </authorList>
    </citation>
    <scope>NUCLEOTIDE SEQUENCE</scope>
    <source>
        <strain evidence="13">ChiSjej4B22-8148</strain>
    </source>
</reference>
<feature type="domain" description="Core-binding (CB)" evidence="12">
    <location>
        <begin position="1"/>
        <end position="85"/>
    </location>
</feature>
<evidence type="ECO:0000256" key="5">
    <source>
        <dbReference type="ARBA" id="ARBA00022829"/>
    </source>
</evidence>
<dbReference type="InterPro" id="IPR013762">
    <property type="entry name" value="Integrase-like_cat_sf"/>
</dbReference>
<dbReference type="InterPro" id="IPR011010">
    <property type="entry name" value="DNA_brk_join_enz"/>
</dbReference>
<keyword evidence="8 10" id="KW-0233">DNA recombination</keyword>
<evidence type="ECO:0000256" key="9">
    <source>
        <dbReference type="ARBA" id="ARBA00023306"/>
    </source>
</evidence>
<name>A0A9D1ADM8_9FIRM</name>
<dbReference type="GO" id="GO:0007059">
    <property type="term" value="P:chromosome segregation"/>
    <property type="evidence" value="ECO:0007669"/>
    <property type="project" value="UniProtKB-UniRule"/>
</dbReference>
<feature type="active site" evidence="10">
    <location>
        <position position="240"/>
    </location>
</feature>
<dbReference type="InterPro" id="IPR002104">
    <property type="entry name" value="Integrase_catalytic"/>
</dbReference>
<comment type="caution">
    <text evidence="13">The sequence shown here is derived from an EMBL/GenBank/DDBJ whole genome shotgun (WGS) entry which is preliminary data.</text>
</comment>
<dbReference type="PROSITE" id="PS51898">
    <property type="entry name" value="TYR_RECOMBINASE"/>
    <property type="match status" value="1"/>
</dbReference>
<feature type="active site" evidence="10">
    <location>
        <position position="243"/>
    </location>
</feature>
<dbReference type="InterPro" id="IPR011932">
    <property type="entry name" value="Recomb_XerD"/>
</dbReference>
<evidence type="ECO:0000256" key="1">
    <source>
        <dbReference type="ARBA" id="ARBA00004496"/>
    </source>
</evidence>
<comment type="subcellular location">
    <subcellularLocation>
        <location evidence="1 10">Cytoplasm</location>
    </subcellularLocation>
</comment>
<comment type="similarity">
    <text evidence="10">Belongs to the 'phage' integrase family. XerC subfamily.</text>
</comment>
<dbReference type="GO" id="GO:0003677">
    <property type="term" value="F:DNA binding"/>
    <property type="evidence" value="ECO:0007669"/>
    <property type="project" value="UniProtKB-UniRule"/>
</dbReference>
<comment type="similarity">
    <text evidence="2">Belongs to the 'phage' integrase family. XerD subfamily.</text>
</comment>
<dbReference type="PANTHER" id="PTHR30349:SF81">
    <property type="entry name" value="TYROSINE RECOMBINASE XERC"/>
    <property type="match status" value="1"/>
</dbReference>
<comment type="caution">
    <text evidence="10">Lacks conserved residue(s) required for the propagation of feature annotation.</text>
</comment>
<evidence type="ECO:0000256" key="7">
    <source>
        <dbReference type="ARBA" id="ARBA00023125"/>
    </source>
</evidence>
<keyword evidence="6 10" id="KW-0229">DNA integration</keyword>
<proteinExistence type="inferred from homology"/>
<keyword evidence="5 10" id="KW-0159">Chromosome partition</keyword>
<dbReference type="InterPro" id="IPR010998">
    <property type="entry name" value="Integrase_recombinase_N"/>
</dbReference>
<comment type="subunit">
    <text evidence="10">Forms a cyclic heterotetrameric complex composed of two molecules of XerC and two molecules of XerD.</text>
</comment>
<keyword evidence="3 10" id="KW-0963">Cytoplasm</keyword>
<dbReference type="Gene3D" id="1.10.443.10">
    <property type="entry name" value="Intergrase catalytic core"/>
    <property type="match status" value="1"/>
</dbReference>
<evidence type="ECO:0000256" key="2">
    <source>
        <dbReference type="ARBA" id="ARBA00010450"/>
    </source>
</evidence>
<dbReference type="InterPro" id="IPR023009">
    <property type="entry name" value="Tyrosine_recombinase_XerC/XerD"/>
</dbReference>
<evidence type="ECO:0000256" key="3">
    <source>
        <dbReference type="ARBA" id="ARBA00022490"/>
    </source>
</evidence>
<evidence type="ECO:0000256" key="8">
    <source>
        <dbReference type="ARBA" id="ARBA00023172"/>
    </source>
</evidence>
<evidence type="ECO:0000313" key="13">
    <source>
        <dbReference type="EMBL" id="HIR14705.1"/>
    </source>
</evidence>
<dbReference type="Proteomes" id="UP000886757">
    <property type="component" value="Unassembled WGS sequence"/>
</dbReference>
<comment type="function">
    <text evidence="10">Site-specific tyrosine recombinase, which acts by catalyzing the cutting and rejoining of the recombining DNA molecules. The XerC-XerD complex is essential to convert dimers of the bacterial chromosome into monomers to permit their segregation at cell division. It also contributes to the segregational stability of plasmids.</text>
</comment>
<dbReference type="InterPro" id="IPR004107">
    <property type="entry name" value="Integrase_SAM-like_N"/>
</dbReference>
<evidence type="ECO:0000313" key="14">
    <source>
        <dbReference type="Proteomes" id="UP000886757"/>
    </source>
</evidence>
<organism evidence="13 14">
    <name type="scientific">Candidatus Choladousia intestinavium</name>
    <dbReference type="NCBI Taxonomy" id="2840727"/>
    <lineage>
        <taxon>Bacteria</taxon>
        <taxon>Bacillati</taxon>
        <taxon>Bacillota</taxon>
        <taxon>Clostridia</taxon>
        <taxon>Lachnospirales</taxon>
        <taxon>Lachnospiraceae</taxon>
        <taxon>Lachnospiraceae incertae sedis</taxon>
        <taxon>Candidatus Choladousia</taxon>
    </lineage>
</organism>
<dbReference type="Pfam" id="PF02899">
    <property type="entry name" value="Phage_int_SAM_1"/>
    <property type="match status" value="1"/>
</dbReference>
<feature type="domain" description="Tyr recombinase" evidence="11">
    <location>
        <begin position="106"/>
        <end position="288"/>
    </location>
</feature>
<evidence type="ECO:0000259" key="12">
    <source>
        <dbReference type="PROSITE" id="PS51900"/>
    </source>
</evidence>
<dbReference type="AlphaFoldDB" id="A0A9D1ADM8"/>
<dbReference type="GO" id="GO:0005737">
    <property type="term" value="C:cytoplasm"/>
    <property type="evidence" value="ECO:0007669"/>
    <property type="project" value="UniProtKB-SubCell"/>
</dbReference>